<dbReference type="Proteomes" id="UP001174136">
    <property type="component" value="Unassembled WGS sequence"/>
</dbReference>
<feature type="region of interest" description="Disordered" evidence="1">
    <location>
        <begin position="151"/>
        <end position="187"/>
    </location>
</feature>
<feature type="compositionally biased region" description="Polar residues" evidence="1">
    <location>
        <begin position="912"/>
        <end position="945"/>
    </location>
</feature>
<evidence type="ECO:0000313" key="2">
    <source>
        <dbReference type="EMBL" id="KAK0141795.1"/>
    </source>
</evidence>
<feature type="compositionally biased region" description="Polar residues" evidence="1">
    <location>
        <begin position="406"/>
        <end position="419"/>
    </location>
</feature>
<feature type="region of interest" description="Disordered" evidence="1">
    <location>
        <begin position="314"/>
        <end position="357"/>
    </location>
</feature>
<feature type="compositionally biased region" description="Polar residues" evidence="1">
    <location>
        <begin position="1106"/>
        <end position="1119"/>
    </location>
</feature>
<proteinExistence type="predicted"/>
<feature type="compositionally biased region" description="Low complexity" evidence="1">
    <location>
        <begin position="1712"/>
        <end position="1740"/>
    </location>
</feature>
<feature type="region of interest" description="Disordered" evidence="1">
    <location>
        <begin position="439"/>
        <end position="533"/>
    </location>
</feature>
<feature type="compositionally biased region" description="Polar residues" evidence="1">
    <location>
        <begin position="1365"/>
        <end position="1374"/>
    </location>
</feature>
<organism evidence="2 3">
    <name type="scientific">Merluccius polli</name>
    <name type="common">Benguela hake</name>
    <name type="synonym">Merluccius cadenati</name>
    <dbReference type="NCBI Taxonomy" id="89951"/>
    <lineage>
        <taxon>Eukaryota</taxon>
        <taxon>Metazoa</taxon>
        <taxon>Chordata</taxon>
        <taxon>Craniata</taxon>
        <taxon>Vertebrata</taxon>
        <taxon>Euteleostomi</taxon>
        <taxon>Actinopterygii</taxon>
        <taxon>Neopterygii</taxon>
        <taxon>Teleostei</taxon>
        <taxon>Neoteleostei</taxon>
        <taxon>Acanthomorphata</taxon>
        <taxon>Zeiogadaria</taxon>
        <taxon>Gadariae</taxon>
        <taxon>Gadiformes</taxon>
        <taxon>Gadoidei</taxon>
        <taxon>Merlucciidae</taxon>
        <taxon>Merluccius</taxon>
    </lineage>
</organism>
<feature type="region of interest" description="Disordered" evidence="1">
    <location>
        <begin position="653"/>
        <end position="675"/>
    </location>
</feature>
<feature type="region of interest" description="Disordered" evidence="1">
    <location>
        <begin position="1473"/>
        <end position="1540"/>
    </location>
</feature>
<feature type="compositionally biased region" description="Basic and acidic residues" evidence="1">
    <location>
        <begin position="1393"/>
        <end position="1406"/>
    </location>
</feature>
<gene>
    <name evidence="2" type="ORF">N1851_020539</name>
</gene>
<feature type="compositionally biased region" description="Low complexity" evidence="1">
    <location>
        <begin position="855"/>
        <end position="889"/>
    </location>
</feature>
<feature type="compositionally biased region" description="Polar residues" evidence="1">
    <location>
        <begin position="341"/>
        <end position="357"/>
    </location>
</feature>
<evidence type="ECO:0000256" key="1">
    <source>
        <dbReference type="SAM" id="MobiDB-lite"/>
    </source>
</evidence>
<feature type="region of interest" description="Disordered" evidence="1">
    <location>
        <begin position="1658"/>
        <end position="1795"/>
    </location>
</feature>
<name>A0AA47MKH8_MERPO</name>
<feature type="compositionally biased region" description="Basic and acidic residues" evidence="1">
    <location>
        <begin position="479"/>
        <end position="489"/>
    </location>
</feature>
<feature type="compositionally biased region" description="Basic and acidic residues" evidence="1">
    <location>
        <begin position="314"/>
        <end position="331"/>
    </location>
</feature>
<feature type="compositionally biased region" description="Polar residues" evidence="1">
    <location>
        <begin position="490"/>
        <end position="518"/>
    </location>
</feature>
<feature type="region of interest" description="Disordered" evidence="1">
    <location>
        <begin position="373"/>
        <end position="427"/>
    </location>
</feature>
<keyword evidence="3" id="KW-1185">Reference proteome</keyword>
<feature type="compositionally biased region" description="Low complexity" evidence="1">
    <location>
        <begin position="165"/>
        <end position="174"/>
    </location>
</feature>
<feature type="region of interest" description="Disordered" evidence="1">
    <location>
        <begin position="1560"/>
        <end position="1596"/>
    </location>
</feature>
<feature type="compositionally biased region" description="Acidic residues" evidence="1">
    <location>
        <begin position="1775"/>
        <end position="1795"/>
    </location>
</feature>
<feature type="region of interest" description="Disordered" evidence="1">
    <location>
        <begin position="1069"/>
        <end position="1139"/>
    </location>
</feature>
<feature type="compositionally biased region" description="Low complexity" evidence="1">
    <location>
        <begin position="961"/>
        <end position="982"/>
    </location>
</feature>
<evidence type="ECO:0000313" key="3">
    <source>
        <dbReference type="Proteomes" id="UP001174136"/>
    </source>
</evidence>
<feature type="compositionally biased region" description="Polar residues" evidence="1">
    <location>
        <begin position="1007"/>
        <end position="1025"/>
    </location>
</feature>
<feature type="compositionally biased region" description="Basic and acidic residues" evidence="1">
    <location>
        <begin position="1413"/>
        <end position="1427"/>
    </location>
</feature>
<feature type="compositionally biased region" description="Low complexity" evidence="1">
    <location>
        <begin position="1525"/>
        <end position="1540"/>
    </location>
</feature>
<feature type="compositionally biased region" description="Basic and acidic residues" evidence="1">
    <location>
        <begin position="373"/>
        <end position="390"/>
    </location>
</feature>
<protein>
    <submittedName>
        <fullName evidence="2">Uncharacterized protein</fullName>
    </submittedName>
</protein>
<feature type="compositionally biased region" description="Polar residues" evidence="1">
    <location>
        <begin position="1684"/>
        <end position="1709"/>
    </location>
</feature>
<dbReference type="EMBL" id="JAOPHQ010003737">
    <property type="protein sequence ID" value="KAK0141795.1"/>
    <property type="molecule type" value="Genomic_DNA"/>
</dbReference>
<feature type="compositionally biased region" description="Polar residues" evidence="1">
    <location>
        <begin position="1315"/>
        <end position="1324"/>
    </location>
</feature>
<feature type="region of interest" description="Disordered" evidence="1">
    <location>
        <begin position="855"/>
        <end position="1053"/>
    </location>
</feature>
<comment type="caution">
    <text evidence="2">The sequence shown here is derived from an EMBL/GenBank/DDBJ whole genome shotgun (WGS) entry which is preliminary data.</text>
</comment>
<accession>A0AA47MKH8</accession>
<feature type="compositionally biased region" description="Polar residues" evidence="1">
    <location>
        <begin position="1582"/>
        <end position="1592"/>
    </location>
</feature>
<feature type="compositionally biased region" description="Basic and acidic residues" evidence="1">
    <location>
        <begin position="175"/>
        <end position="187"/>
    </location>
</feature>
<feature type="region of interest" description="Disordered" evidence="1">
    <location>
        <begin position="567"/>
        <end position="607"/>
    </location>
</feature>
<feature type="compositionally biased region" description="Polar residues" evidence="1">
    <location>
        <begin position="1478"/>
        <end position="1489"/>
    </location>
</feature>
<feature type="compositionally biased region" description="Polar residues" evidence="1">
    <location>
        <begin position="1127"/>
        <end position="1137"/>
    </location>
</feature>
<feature type="compositionally biased region" description="Polar residues" evidence="1">
    <location>
        <begin position="661"/>
        <end position="675"/>
    </location>
</feature>
<feature type="region of interest" description="Disordered" evidence="1">
    <location>
        <begin position="1292"/>
        <end position="1335"/>
    </location>
</feature>
<feature type="region of interest" description="Disordered" evidence="1">
    <location>
        <begin position="1354"/>
        <end position="1427"/>
    </location>
</feature>
<feature type="compositionally biased region" description="Basic and acidic residues" evidence="1">
    <location>
        <begin position="1490"/>
        <end position="1499"/>
    </location>
</feature>
<reference evidence="2" key="1">
    <citation type="journal article" date="2023" name="Front. Mar. Sci.">
        <title>A new Merluccius polli reference genome to investigate the effects of global change in West African waters.</title>
        <authorList>
            <person name="Mateo J.L."/>
            <person name="Blanco-Fernandez C."/>
            <person name="Garcia-Vazquez E."/>
            <person name="Machado-Schiaffino G."/>
        </authorList>
    </citation>
    <scope>NUCLEOTIDE SEQUENCE</scope>
    <source>
        <strain evidence="2">C29</strain>
        <tissue evidence="2">Fin</tissue>
    </source>
</reference>
<sequence length="1795" mass="196114">MAGVQREDQASERRPEETVHNRCLDTYLDLDVASVLECYGHRGSQEGTEETKLSGPRTDQREVTCCEGILQEHHRGDGTQPLECRTEMIYKELSLGSLNVVHMTNFTSFLSCRISAPLSTKPALARVLPAPRDTPPQPGLPSLLKALREEPQGKSLQDHGGASPGTSEESGGLTSEEKSLPVNKEEEVVSDYVSSATTHTFSCEFQPYDSDDGSLQTVLPVSKLKSTLVDSTEDRKSNYRELETQCQRVEFTKPNKVMLSSAMVSVLAPHWSKRNQRTKKGISIEDFEAQNVARGAHTVAQTVHNRFLEPHRQYRGDRVLRDGSHVQEKDPLVGPRRRTDGWSSMSGPSSINLNSTTKRLTPLSVSFDVDSRSLDNRDTVGCHNNPKEKTPPPIPSLSLDLRTNERISPTGNQGPLAQQSSKPTTSSLLLSLRKISSTWSPIGSEPGCRSLTGSNRDRVAVPSNPGPSPTSPNNNSSERISHIPYRPDKNNQNISQTNSVTNLTLSHPQKQIPTNQPGRQEKTIISDNNTDPTRLSQYEQYTILKSQALPRGTTLRSETWWRQVTQEGSSQPSFKDTANIINNNRNETDTPLVTPCNSDSAFSSPNDNRSLIRQIYSHADYNKAETIHRGIHGHVFKRQGGPDTGLTLLRQSNAEDRTEQTSDTFPTHSRGSNLNEKWLQSSPTEVNKVNVNKASFKDNVTKSPVTSLPSNISKTVSANIINHNVYSMDTNRLTANTQAALLAPSPISSPTNMDCRFSEITSQTNKNENQSIYTFEKQSHPLNVNDTVTCRMQKPASSQDTSPQSTVLPRCTYNKPKPLVFERTYPSTTMNVHPKNLSIYQSTISSGTICSPVLTSRTSPTTSSTTPVLTGTTTTSPTPLISTSFLLTPPVTPTPACSPSPKSSLSKRERTFSGSLDISSSTKQSPTSKGKSQRKVTWQDSVDLQQSEDDKGQASVPLIPSPLRKTSPLSLSRSPRSLESPSIFSFLREGSPTEVRQSSPICLPVPKTTSLQAQSGERSKQTVTANPVRPMEGTSDHRAMSSTSPGPDNRLSDRASQWNVSTLLSCPPDVGYQQRYSDPPYFTLKSTRSPQGDAKNSLPTSPPGFHQQTFSPSCISRPSSLCPDPATNRTSPQSQHTPVPIPPTQIIPLPFPNRSVLPVGLTFDVFRLKEAENNSGKQSCHSYKNTSMSQVDNKAVIGSKFLPLQKTLTPSSACVNVIETLVYSISKGHSTASPDNTTPNSLIRCTANKKISVETKPSIQLSIKNSGVAGNQYNPLNQNANTSSVKEAKLPVFTATDDSSKNSKGPSWKNERTSTARASLSVNQEPYFVPGKATQDSGIHKMDHVLSKLRQTFSGKRSDDLTCSPKCNQSSKTPSISGSSDGNNSDITVKSNDMLEGHKEGERMEIQGDTNGELERREMEKDEDRWKQNRYTLIPPLALGNRRGDHFSSCSDMIPGVNAQNKFSLSNQPFTEREAQAGRTSPRQMGQHFNKSDGVDVKTSKTQCGDPSPRKQSPGDPHFSTRFCSSSTNRPRSPFSPFSSTAPLSPFLGATEMNDSVFYSPQELTPPGEMERSVSPLGTPRWQMSTGPSTGGLSHEKERLASYSSCADLKYGIDAGRSISVSSVVSSRRLGSERISTGSRVLSMDDLSDQALETKYKCQSMGDQGNASRYRLSSGPREVRSRSLPRSLTASLSCWSSEGSPPKKQNPTDWGSCGASPSTSSPAARPMSKPPSRSSSGSPGAFKDSLSVRGMMPTRGLVASLSDFDESSDSASDSTTDDEYYLDSEEEDDDKESAL</sequence>
<feature type="compositionally biased region" description="Low complexity" evidence="1">
    <location>
        <begin position="1375"/>
        <end position="1387"/>
    </location>
</feature>